<dbReference type="RefSeq" id="WP_190426148.1">
    <property type="nucleotide sequence ID" value="NZ_JAAOCA010000047.1"/>
</dbReference>
<keyword evidence="2" id="KW-1185">Reference proteome</keyword>
<sequence>MNIQEIKAAVQAHVDCGTDQETRAARDHLVTCLEQLHRVVPDWRLVVLELIEQNETLQAELNAKRGAA</sequence>
<organism evidence="1 2">
    <name type="scientific">Pseudomonas typographi</name>
    <dbReference type="NCBI Taxonomy" id="2715964"/>
    <lineage>
        <taxon>Bacteria</taxon>
        <taxon>Pseudomonadati</taxon>
        <taxon>Pseudomonadota</taxon>
        <taxon>Gammaproteobacteria</taxon>
        <taxon>Pseudomonadales</taxon>
        <taxon>Pseudomonadaceae</taxon>
        <taxon>Pseudomonas</taxon>
    </lineage>
</organism>
<evidence type="ECO:0000313" key="2">
    <source>
        <dbReference type="Proteomes" id="UP000805841"/>
    </source>
</evidence>
<reference evidence="1 2" key="1">
    <citation type="journal article" date="2020" name="Insects">
        <title>Bacteria Belonging to Pseudomonas typographi sp. nov. from the Bark Beetle Ips typographus Have Genomic Potential to Aid in the Host Ecology.</title>
        <authorList>
            <person name="Peral-Aranega E."/>
            <person name="Saati-Santamaria Z."/>
            <person name="Kolarik M."/>
            <person name="Rivas R."/>
            <person name="Garcia-Fraile P."/>
        </authorList>
    </citation>
    <scope>NUCLEOTIDE SEQUENCE [LARGE SCALE GENOMIC DNA]</scope>
    <source>
        <strain evidence="1 2">CA3A</strain>
    </source>
</reference>
<dbReference type="EMBL" id="JAAOCA010000047">
    <property type="protein sequence ID" value="MBD1601958.1"/>
    <property type="molecule type" value="Genomic_DNA"/>
</dbReference>
<evidence type="ECO:0000313" key="1">
    <source>
        <dbReference type="EMBL" id="MBD1601958.1"/>
    </source>
</evidence>
<protein>
    <submittedName>
        <fullName evidence="1">Uncharacterized protein</fullName>
    </submittedName>
</protein>
<proteinExistence type="predicted"/>
<gene>
    <name evidence="1" type="ORF">HAQ05_25100</name>
</gene>
<name>A0ABR7Z9I7_9PSED</name>
<dbReference type="Proteomes" id="UP000805841">
    <property type="component" value="Unassembled WGS sequence"/>
</dbReference>
<comment type="caution">
    <text evidence="1">The sequence shown here is derived from an EMBL/GenBank/DDBJ whole genome shotgun (WGS) entry which is preliminary data.</text>
</comment>
<accession>A0ABR7Z9I7</accession>